<dbReference type="InterPro" id="IPR010998">
    <property type="entry name" value="Integrase_recombinase_N"/>
</dbReference>
<protein>
    <submittedName>
        <fullName evidence="8">Site-specific integrase</fullName>
    </submittedName>
</protein>
<feature type="region of interest" description="Disordered" evidence="5">
    <location>
        <begin position="1"/>
        <end position="24"/>
    </location>
</feature>
<organism evidence="8 9">
    <name type="scientific">Nonomuraea antimicrobica</name>
    <dbReference type="NCBI Taxonomy" id="561173"/>
    <lineage>
        <taxon>Bacteria</taxon>
        <taxon>Bacillati</taxon>
        <taxon>Actinomycetota</taxon>
        <taxon>Actinomycetes</taxon>
        <taxon>Streptosporangiales</taxon>
        <taxon>Streptosporangiaceae</taxon>
        <taxon>Nonomuraea</taxon>
    </lineage>
</organism>
<comment type="caution">
    <text evidence="8">The sequence shown here is derived from an EMBL/GenBank/DDBJ whole genome shotgun (WGS) entry which is preliminary data.</text>
</comment>
<dbReference type="Proteomes" id="UP001500902">
    <property type="component" value="Unassembled WGS sequence"/>
</dbReference>
<gene>
    <name evidence="8" type="ORF">GCM10022224_000150</name>
</gene>
<dbReference type="EMBL" id="BAAAZP010000003">
    <property type="protein sequence ID" value="GAA3641785.1"/>
    <property type="molecule type" value="Genomic_DNA"/>
</dbReference>
<dbReference type="Pfam" id="PF22022">
    <property type="entry name" value="Phage_int_M"/>
    <property type="match status" value="1"/>
</dbReference>
<evidence type="ECO:0000256" key="3">
    <source>
        <dbReference type="ARBA" id="ARBA00023172"/>
    </source>
</evidence>
<keyword evidence="9" id="KW-1185">Reference proteome</keyword>
<name>A0ABP7AVS7_9ACTN</name>
<dbReference type="InterPro" id="IPR002104">
    <property type="entry name" value="Integrase_catalytic"/>
</dbReference>
<reference evidence="9" key="1">
    <citation type="journal article" date="2019" name="Int. J. Syst. Evol. Microbiol.">
        <title>The Global Catalogue of Microorganisms (GCM) 10K type strain sequencing project: providing services to taxonomists for standard genome sequencing and annotation.</title>
        <authorList>
            <consortium name="The Broad Institute Genomics Platform"/>
            <consortium name="The Broad Institute Genome Sequencing Center for Infectious Disease"/>
            <person name="Wu L."/>
            <person name="Ma J."/>
        </authorList>
    </citation>
    <scope>NUCLEOTIDE SEQUENCE [LARGE SCALE GENOMIC DNA]</scope>
    <source>
        <strain evidence="9">JCM 16904</strain>
    </source>
</reference>
<evidence type="ECO:0000259" key="6">
    <source>
        <dbReference type="PROSITE" id="PS51898"/>
    </source>
</evidence>
<dbReference type="InterPro" id="IPR044068">
    <property type="entry name" value="CB"/>
</dbReference>
<dbReference type="InterPro" id="IPR011010">
    <property type="entry name" value="DNA_brk_join_enz"/>
</dbReference>
<dbReference type="PROSITE" id="PS51898">
    <property type="entry name" value="TYR_RECOMBINASE"/>
    <property type="match status" value="1"/>
</dbReference>
<evidence type="ECO:0000256" key="4">
    <source>
        <dbReference type="PROSITE-ProRule" id="PRU01248"/>
    </source>
</evidence>
<evidence type="ECO:0000313" key="9">
    <source>
        <dbReference type="Proteomes" id="UP001500902"/>
    </source>
</evidence>
<comment type="similarity">
    <text evidence="1">Belongs to the 'phage' integrase family.</text>
</comment>
<evidence type="ECO:0000313" key="8">
    <source>
        <dbReference type="EMBL" id="GAA3641785.1"/>
    </source>
</evidence>
<dbReference type="CDD" id="cd01189">
    <property type="entry name" value="INT_ICEBs1_C_like"/>
    <property type="match status" value="1"/>
</dbReference>
<dbReference type="Pfam" id="PF26003">
    <property type="entry name" value="Integrase_N_phage"/>
    <property type="match status" value="1"/>
</dbReference>
<dbReference type="PANTHER" id="PTHR30349">
    <property type="entry name" value="PHAGE INTEGRASE-RELATED"/>
    <property type="match status" value="1"/>
</dbReference>
<proteinExistence type="inferred from homology"/>
<feature type="domain" description="Core-binding (CB)" evidence="7">
    <location>
        <begin position="84"/>
        <end position="163"/>
    </location>
</feature>
<dbReference type="InterPro" id="IPR053876">
    <property type="entry name" value="Phage_int_M"/>
</dbReference>
<evidence type="ECO:0000259" key="7">
    <source>
        <dbReference type="PROSITE" id="PS51900"/>
    </source>
</evidence>
<dbReference type="Pfam" id="PF00589">
    <property type="entry name" value="Phage_integrase"/>
    <property type="match status" value="1"/>
</dbReference>
<dbReference type="InterPro" id="IPR058717">
    <property type="entry name" value="Phage_L5_Integrase_N"/>
</dbReference>
<dbReference type="PROSITE" id="PS51900">
    <property type="entry name" value="CB"/>
    <property type="match status" value="1"/>
</dbReference>
<evidence type="ECO:0000256" key="2">
    <source>
        <dbReference type="ARBA" id="ARBA00023125"/>
    </source>
</evidence>
<sequence>MAKSALATPEEPKRPAKSSSPKRRFGRVRLLPSGRYQARYLAPDGADRPAPFTFATKREANRWLVLKETEIQRGEWMNPDGGMISFEVYATQWVDDRVIKRTTEGLYRSLLKNHLMPTFGKRQIGEIKDADVRQWRKERLGAVGQSTVPKAYQLLKSIMNTAVADELIRRNPCRIKGASVPDTPERPAIPLAKVLEIADAVPERYRALVLLGTFTSLRWGELAGLRRKNLDLDAAVVRVVGTLAELNGGKLVDDTPKSRAGRRVVAIPPEILPDLRRHLERYAEPGENGHVFIGPKGGLLRRSAFRRIWNKVQIKVGLPDLLFHDLRHAGNTLAASTGASLRELMTRMGHSSTRAALIYQHATQERDQVIAQALGKALKGARKEHGKKASGTQRARKIKKK</sequence>
<dbReference type="Gene3D" id="1.10.443.10">
    <property type="entry name" value="Intergrase catalytic core"/>
    <property type="match status" value="1"/>
</dbReference>
<feature type="domain" description="Tyr recombinase" evidence="6">
    <location>
        <begin position="184"/>
        <end position="372"/>
    </location>
</feature>
<dbReference type="SUPFAM" id="SSF56349">
    <property type="entry name" value="DNA breaking-rejoining enzymes"/>
    <property type="match status" value="1"/>
</dbReference>
<evidence type="ECO:0000256" key="1">
    <source>
        <dbReference type="ARBA" id="ARBA00008857"/>
    </source>
</evidence>
<evidence type="ECO:0000256" key="5">
    <source>
        <dbReference type="SAM" id="MobiDB-lite"/>
    </source>
</evidence>
<accession>A0ABP7AVS7</accession>
<dbReference type="PANTHER" id="PTHR30349:SF64">
    <property type="entry name" value="PROPHAGE INTEGRASE INTD-RELATED"/>
    <property type="match status" value="1"/>
</dbReference>
<dbReference type="InterPro" id="IPR013762">
    <property type="entry name" value="Integrase-like_cat_sf"/>
</dbReference>
<feature type="region of interest" description="Disordered" evidence="5">
    <location>
        <begin position="380"/>
        <end position="401"/>
    </location>
</feature>
<keyword evidence="3" id="KW-0233">DNA recombination</keyword>
<dbReference type="InterPro" id="IPR050090">
    <property type="entry name" value="Tyrosine_recombinase_XerCD"/>
</dbReference>
<keyword evidence="2 4" id="KW-0238">DNA-binding</keyword>
<dbReference type="Gene3D" id="1.10.150.130">
    <property type="match status" value="1"/>
</dbReference>